<evidence type="ECO:0000256" key="2">
    <source>
        <dbReference type="ARBA" id="ARBA00012737"/>
    </source>
</evidence>
<dbReference type="EC" id="6.3.5.4" evidence="2"/>
<reference evidence="5 6" key="1">
    <citation type="submission" date="2020-10" db="EMBL/GenBank/DDBJ databases">
        <title>Trueperella pecoris sp. nov. isolated from bovine and porcine specimens.</title>
        <authorList>
            <person name="Schoenecker L."/>
            <person name="Schnydrig P."/>
            <person name="Brodard I."/>
            <person name="Thomann A."/>
            <person name="Hemphill A."/>
            <person name="Rodriguez-Campos S."/>
            <person name="Perreten V."/>
            <person name="Jores J."/>
            <person name="Kittl S."/>
        </authorList>
    </citation>
    <scope>NUCLEOTIDE SEQUENCE [LARGE SCALE GENOMIC DNA]</scope>
    <source>
        <strain evidence="5 6">15A0121</strain>
    </source>
</reference>
<gene>
    <name evidence="5" type="ORF">INS88_07945</name>
</gene>
<evidence type="ECO:0000256" key="4">
    <source>
        <dbReference type="ARBA" id="ARBA00048741"/>
    </source>
</evidence>
<dbReference type="PANTHER" id="PTHR43284">
    <property type="entry name" value="ASPARAGINE SYNTHETASE (GLUTAMINE-HYDROLYZING)"/>
    <property type="match status" value="1"/>
</dbReference>
<comment type="pathway">
    <text evidence="1">Amino-acid biosynthesis; L-asparagine biosynthesis; L-asparagine from L-aspartate (L-Gln route): step 1/1.</text>
</comment>
<dbReference type="GO" id="GO:0006529">
    <property type="term" value="P:asparagine biosynthetic process"/>
    <property type="evidence" value="ECO:0007669"/>
    <property type="project" value="UniProtKB-KW"/>
</dbReference>
<dbReference type="SUPFAM" id="SSF56235">
    <property type="entry name" value="N-terminal nucleophile aminohydrolases (Ntn hydrolases)"/>
    <property type="match status" value="1"/>
</dbReference>
<accession>A0A7M1QV29</accession>
<dbReference type="SUPFAM" id="SSF52402">
    <property type="entry name" value="Adenine nucleotide alpha hydrolases-like"/>
    <property type="match status" value="1"/>
</dbReference>
<sequence>MVGEIMMLVDGDLWNSHDLSVGRVSWRANLGTQPVDVDTDSLRDWAMAQRGHWVAVVRNEHGVFGVTDNLRSFPILYTHDAELLVSSTPTALLEDMSAPRRNSIAAAEFTHGGYLLGPQTLIEEVYSVQAGSVVDLNTGQLVDTYRMPTSYVESDADPMEYMRFFYDVVVDQFKPLAETKRQLLVPLSGGADSRLIMLALRAAGAENVLAFTYGTPGSAEVCISQEVARAAGYTWKAIELDRAKVHQLWVQPQTGEFLKDAWSGESLPHIQDWYALHELRNDPDVAADAIVLPGHTIVGNEHGDDILAGHSVSIDGAMDLLTEHHFHLQGKKHARELPLSLRQRLRSFLEENWKVGDRAHNSKALVELNLLTRQARYINNSMRGYEHFGFDWALPMLTADAWDAWLSAPQALHTEDRHYYVRFINEEFSRAFSSELTYFTTRVGTIEPERKRKIKAALSSLHILDLVLDLARIRTERRHPMAFEALAGSLKQYQYDMRLIRGQRTLGIYAELFLANEWVPGQTVVPQE</sequence>
<keyword evidence="3" id="KW-0061">Asparagine biosynthesis</keyword>
<dbReference type="AlphaFoldDB" id="A0A7M1QV29"/>
<keyword evidence="3" id="KW-0028">Amino-acid biosynthesis</keyword>
<dbReference type="InterPro" id="IPR051786">
    <property type="entry name" value="ASN_synthetase/amidase"/>
</dbReference>
<proteinExistence type="predicted"/>
<evidence type="ECO:0000256" key="3">
    <source>
        <dbReference type="ARBA" id="ARBA00022888"/>
    </source>
</evidence>
<evidence type="ECO:0000256" key="1">
    <source>
        <dbReference type="ARBA" id="ARBA00005187"/>
    </source>
</evidence>
<evidence type="ECO:0000313" key="6">
    <source>
        <dbReference type="Proteomes" id="UP000595053"/>
    </source>
</evidence>
<name>A0A7M1QV29_9ACTO</name>
<dbReference type="Proteomes" id="UP000595053">
    <property type="component" value="Chromosome"/>
</dbReference>
<dbReference type="GO" id="GO:0004066">
    <property type="term" value="F:asparagine synthase (glutamine-hydrolyzing) activity"/>
    <property type="evidence" value="ECO:0007669"/>
    <property type="project" value="UniProtKB-EC"/>
</dbReference>
<dbReference type="InterPro" id="IPR014729">
    <property type="entry name" value="Rossmann-like_a/b/a_fold"/>
</dbReference>
<evidence type="ECO:0000313" key="5">
    <source>
        <dbReference type="EMBL" id="QOR45205.1"/>
    </source>
</evidence>
<keyword evidence="6" id="KW-1185">Reference proteome</keyword>
<dbReference type="RefSeq" id="WP_193327048.1">
    <property type="nucleotide sequence ID" value="NZ_CP053291.1"/>
</dbReference>
<dbReference type="InterPro" id="IPR029055">
    <property type="entry name" value="Ntn_hydrolases_N"/>
</dbReference>
<dbReference type="PANTHER" id="PTHR43284:SF1">
    <property type="entry name" value="ASPARAGINE SYNTHETASE"/>
    <property type="match status" value="1"/>
</dbReference>
<organism evidence="5 6">
    <name type="scientific">Trueperella pecoris</name>
    <dbReference type="NCBI Taxonomy" id="2733571"/>
    <lineage>
        <taxon>Bacteria</taxon>
        <taxon>Bacillati</taxon>
        <taxon>Actinomycetota</taxon>
        <taxon>Actinomycetes</taxon>
        <taxon>Actinomycetales</taxon>
        <taxon>Actinomycetaceae</taxon>
        <taxon>Trueperella</taxon>
    </lineage>
</organism>
<dbReference type="EMBL" id="CP063213">
    <property type="protein sequence ID" value="QOR45205.1"/>
    <property type="molecule type" value="Genomic_DNA"/>
</dbReference>
<dbReference type="Gene3D" id="3.40.50.620">
    <property type="entry name" value="HUPs"/>
    <property type="match status" value="1"/>
</dbReference>
<protein>
    <recommendedName>
        <fullName evidence="2">asparagine synthase (glutamine-hydrolyzing)</fullName>
        <ecNumber evidence="2">6.3.5.4</ecNumber>
    </recommendedName>
</protein>
<comment type="catalytic activity">
    <reaction evidence="4">
        <text>L-aspartate + L-glutamine + ATP + H2O = L-asparagine + L-glutamate + AMP + diphosphate + H(+)</text>
        <dbReference type="Rhea" id="RHEA:12228"/>
        <dbReference type="ChEBI" id="CHEBI:15377"/>
        <dbReference type="ChEBI" id="CHEBI:15378"/>
        <dbReference type="ChEBI" id="CHEBI:29985"/>
        <dbReference type="ChEBI" id="CHEBI:29991"/>
        <dbReference type="ChEBI" id="CHEBI:30616"/>
        <dbReference type="ChEBI" id="CHEBI:33019"/>
        <dbReference type="ChEBI" id="CHEBI:58048"/>
        <dbReference type="ChEBI" id="CHEBI:58359"/>
        <dbReference type="ChEBI" id="CHEBI:456215"/>
        <dbReference type="EC" id="6.3.5.4"/>
    </reaction>
</comment>